<keyword evidence="3" id="KW-1185">Reference proteome</keyword>
<dbReference type="EMBL" id="VSRR010000348">
    <property type="protein sequence ID" value="MPC14387.1"/>
    <property type="molecule type" value="Genomic_DNA"/>
</dbReference>
<comment type="caution">
    <text evidence="2">The sequence shown here is derived from an EMBL/GenBank/DDBJ whole genome shotgun (WGS) entry which is preliminary data.</text>
</comment>
<organism evidence="2 3">
    <name type="scientific">Portunus trituberculatus</name>
    <name type="common">Swimming crab</name>
    <name type="synonym">Neptunus trituberculatus</name>
    <dbReference type="NCBI Taxonomy" id="210409"/>
    <lineage>
        <taxon>Eukaryota</taxon>
        <taxon>Metazoa</taxon>
        <taxon>Ecdysozoa</taxon>
        <taxon>Arthropoda</taxon>
        <taxon>Crustacea</taxon>
        <taxon>Multicrustacea</taxon>
        <taxon>Malacostraca</taxon>
        <taxon>Eumalacostraca</taxon>
        <taxon>Eucarida</taxon>
        <taxon>Decapoda</taxon>
        <taxon>Pleocyemata</taxon>
        <taxon>Brachyura</taxon>
        <taxon>Eubrachyura</taxon>
        <taxon>Portunoidea</taxon>
        <taxon>Portunidae</taxon>
        <taxon>Portuninae</taxon>
        <taxon>Portunus</taxon>
    </lineage>
</organism>
<gene>
    <name evidence="2" type="ORF">E2C01_007152</name>
</gene>
<evidence type="ECO:0000313" key="3">
    <source>
        <dbReference type="Proteomes" id="UP000324222"/>
    </source>
</evidence>
<reference evidence="2 3" key="1">
    <citation type="submission" date="2019-05" db="EMBL/GenBank/DDBJ databases">
        <title>Another draft genome of Portunus trituberculatus and its Hox gene families provides insights of decapod evolution.</title>
        <authorList>
            <person name="Jeong J.-H."/>
            <person name="Song I."/>
            <person name="Kim S."/>
            <person name="Choi T."/>
            <person name="Kim D."/>
            <person name="Ryu S."/>
            <person name="Kim W."/>
        </authorList>
    </citation>
    <scope>NUCLEOTIDE SEQUENCE [LARGE SCALE GENOMIC DNA]</scope>
    <source>
        <tissue evidence="2">Muscle</tissue>
    </source>
</reference>
<feature type="region of interest" description="Disordered" evidence="1">
    <location>
        <begin position="49"/>
        <end position="74"/>
    </location>
</feature>
<name>A0A5B7CX29_PORTR</name>
<dbReference type="AlphaFoldDB" id="A0A5B7CX29"/>
<proteinExistence type="predicted"/>
<protein>
    <submittedName>
        <fullName evidence="2">Uncharacterized protein</fullName>
    </submittedName>
</protein>
<evidence type="ECO:0000313" key="2">
    <source>
        <dbReference type="EMBL" id="MPC14387.1"/>
    </source>
</evidence>
<evidence type="ECO:0000256" key="1">
    <source>
        <dbReference type="SAM" id="MobiDB-lite"/>
    </source>
</evidence>
<accession>A0A5B7CX29</accession>
<sequence>MEFLSGSEYTATVFTPRRRAVRITRQAISPRLAMSSLLMGRQAAEECWRRHQPPTPPLRNLHPLGNKIRQRRTR</sequence>
<dbReference type="Proteomes" id="UP000324222">
    <property type="component" value="Unassembled WGS sequence"/>
</dbReference>